<dbReference type="FunFam" id="3.20.20.100:FF:000015">
    <property type="entry name" value="Oxidoreductase, aldo/keto reductase family"/>
    <property type="match status" value="1"/>
</dbReference>
<dbReference type="Gene3D" id="3.20.20.100">
    <property type="entry name" value="NADP-dependent oxidoreductase domain"/>
    <property type="match status" value="1"/>
</dbReference>
<feature type="domain" description="NADP-dependent oxidoreductase" evidence="7">
    <location>
        <begin position="15"/>
        <end position="260"/>
    </location>
</feature>
<evidence type="ECO:0000256" key="6">
    <source>
        <dbReference type="PIRSR" id="PIRSR000097-3"/>
    </source>
</evidence>
<comment type="caution">
    <text evidence="8">The sequence shown here is derived from an EMBL/GenBank/DDBJ whole genome shotgun (WGS) entry which is preliminary data.</text>
</comment>
<evidence type="ECO:0000256" key="3">
    <source>
        <dbReference type="ARBA" id="ARBA00023002"/>
    </source>
</evidence>
<dbReference type="PROSITE" id="PS00062">
    <property type="entry name" value="ALDOKETO_REDUCTASE_2"/>
    <property type="match status" value="1"/>
</dbReference>
<organism evidence="8 9">
    <name type="scientific">Streptomyces katrae</name>
    <dbReference type="NCBI Taxonomy" id="68223"/>
    <lineage>
        <taxon>Bacteria</taxon>
        <taxon>Bacillati</taxon>
        <taxon>Actinomycetota</taxon>
        <taxon>Actinomycetes</taxon>
        <taxon>Kitasatosporales</taxon>
        <taxon>Streptomycetaceae</taxon>
        <taxon>Streptomyces</taxon>
    </lineage>
</organism>
<dbReference type="PROSITE" id="PS00063">
    <property type="entry name" value="ALDOKETO_REDUCTASE_3"/>
    <property type="match status" value="1"/>
</dbReference>
<feature type="site" description="Lowers pKa of active site Tyr" evidence="6">
    <location>
        <position position="74"/>
    </location>
</feature>
<evidence type="ECO:0000256" key="2">
    <source>
        <dbReference type="ARBA" id="ARBA00022857"/>
    </source>
</evidence>
<evidence type="ECO:0000313" key="9">
    <source>
        <dbReference type="Proteomes" id="UP000033551"/>
    </source>
</evidence>
<dbReference type="Pfam" id="PF00248">
    <property type="entry name" value="Aldo_ket_red"/>
    <property type="match status" value="1"/>
</dbReference>
<evidence type="ECO:0000256" key="1">
    <source>
        <dbReference type="ARBA" id="ARBA00007905"/>
    </source>
</evidence>
<dbReference type="EMBL" id="JZWV01000024">
    <property type="protein sequence ID" value="KJY39328.1"/>
    <property type="molecule type" value="Genomic_DNA"/>
</dbReference>
<gene>
    <name evidence="8" type="ORF">VR44_01880</name>
</gene>
<dbReference type="AlphaFoldDB" id="A0A0F4K064"/>
<sequence length="275" mass="30372">MKPTVTLNQGLDVPRLGLGMWQIPDGDAESLVGTALEAGYRGIDTATSYRNERGVGAAVAASGIPRDEIVVTTKLWNSDHGTDEALRAFDASLERLGMDRVDIYLIHWPLPLRDRYLETWRVLEKLHAEGRIRAIGVSNFTAGQLTRLMDRCDIVPAVNQVELHPAFQQAQLREFHAAHGIATQAWSPLGSGQGLLDLPVLGEIARAHGRSPAQVVIRWHLQLGNLVIPRSSAAARIRENFDVFDFSLDEHEMARIASLDTGQRRGPDPDTFDYG</sequence>
<dbReference type="PANTHER" id="PTHR43827">
    <property type="entry name" value="2,5-DIKETO-D-GLUCONIC ACID REDUCTASE"/>
    <property type="match status" value="1"/>
</dbReference>
<keyword evidence="3" id="KW-0560">Oxidoreductase</keyword>
<dbReference type="InterPro" id="IPR036812">
    <property type="entry name" value="NAD(P)_OxRdtase_dom_sf"/>
</dbReference>
<reference evidence="8 9" key="1">
    <citation type="submission" date="2015-02" db="EMBL/GenBank/DDBJ databases">
        <authorList>
            <person name="Ju K.-S."/>
            <person name="Doroghazi J.R."/>
            <person name="Metcalf W."/>
        </authorList>
    </citation>
    <scope>NUCLEOTIDE SEQUENCE [LARGE SCALE GENOMIC DNA]</scope>
    <source>
        <strain evidence="8 9">NRRL ISP-5550</strain>
    </source>
</reference>
<dbReference type="PATRIC" id="fig|68223.7.peg.5780"/>
<accession>A0A0F4K064</accession>
<dbReference type="PIRSF" id="PIRSF000097">
    <property type="entry name" value="AKR"/>
    <property type="match status" value="1"/>
</dbReference>
<dbReference type="PANTHER" id="PTHR43827:SF3">
    <property type="entry name" value="NADP-DEPENDENT OXIDOREDUCTASE DOMAIN-CONTAINING PROTEIN"/>
    <property type="match status" value="1"/>
</dbReference>
<dbReference type="PRINTS" id="PR00069">
    <property type="entry name" value="ALDKETRDTASE"/>
</dbReference>
<evidence type="ECO:0000256" key="4">
    <source>
        <dbReference type="PIRSR" id="PIRSR000097-1"/>
    </source>
</evidence>
<dbReference type="InterPro" id="IPR020471">
    <property type="entry name" value="AKR"/>
</dbReference>
<evidence type="ECO:0000259" key="7">
    <source>
        <dbReference type="Pfam" id="PF00248"/>
    </source>
</evidence>
<proteinExistence type="inferred from homology"/>
<dbReference type="InterPro" id="IPR023210">
    <property type="entry name" value="NADP_OxRdtase_dom"/>
</dbReference>
<feature type="binding site" evidence="5">
    <location>
        <position position="107"/>
    </location>
    <ligand>
        <name>substrate</name>
    </ligand>
</feature>
<evidence type="ECO:0000256" key="5">
    <source>
        <dbReference type="PIRSR" id="PIRSR000097-2"/>
    </source>
</evidence>
<dbReference type="SUPFAM" id="SSF51430">
    <property type="entry name" value="NAD(P)-linked oxidoreductase"/>
    <property type="match status" value="1"/>
</dbReference>
<name>A0A0F4K064_9ACTN</name>
<protein>
    <submittedName>
        <fullName evidence="8">Oxidoreductase</fullName>
    </submittedName>
</protein>
<comment type="similarity">
    <text evidence="1">Belongs to the aldo/keto reductase family.</text>
</comment>
<feature type="active site" description="Proton donor" evidence="4">
    <location>
        <position position="49"/>
    </location>
</feature>
<keyword evidence="2" id="KW-0521">NADP</keyword>
<dbReference type="InterPro" id="IPR018170">
    <property type="entry name" value="Aldo/ket_reductase_CS"/>
</dbReference>
<dbReference type="Proteomes" id="UP000033551">
    <property type="component" value="Unassembled WGS sequence"/>
</dbReference>
<dbReference type="GO" id="GO:0016616">
    <property type="term" value="F:oxidoreductase activity, acting on the CH-OH group of donors, NAD or NADP as acceptor"/>
    <property type="evidence" value="ECO:0007669"/>
    <property type="project" value="UniProtKB-ARBA"/>
</dbReference>
<keyword evidence="9" id="KW-1185">Reference proteome</keyword>
<evidence type="ECO:0000313" key="8">
    <source>
        <dbReference type="EMBL" id="KJY39328.1"/>
    </source>
</evidence>